<gene>
    <name evidence="4" type="ORF">ENP86_03915</name>
</gene>
<keyword evidence="2" id="KW-0472">Membrane</keyword>
<dbReference type="EMBL" id="DSKY01000012">
    <property type="protein sequence ID" value="HDY58681.1"/>
    <property type="molecule type" value="Genomic_DNA"/>
</dbReference>
<comment type="similarity">
    <text evidence="1">Belongs to the transglycosylase Slt family.</text>
</comment>
<dbReference type="GO" id="GO:0016020">
    <property type="term" value="C:membrane"/>
    <property type="evidence" value="ECO:0007669"/>
    <property type="project" value="InterPro"/>
</dbReference>
<dbReference type="PANTHER" id="PTHR37423:SF2">
    <property type="entry name" value="MEMBRANE-BOUND LYTIC MUREIN TRANSGLYCOSYLASE C"/>
    <property type="match status" value="1"/>
</dbReference>
<dbReference type="Gene3D" id="1.10.530.10">
    <property type="match status" value="1"/>
</dbReference>
<dbReference type="PANTHER" id="PTHR37423">
    <property type="entry name" value="SOLUBLE LYTIC MUREIN TRANSGLYCOSYLASE-RELATED"/>
    <property type="match status" value="1"/>
</dbReference>
<sequence>MAERKLVDIVLTRQLFYIKFIMFYILLFCQVNIYNQSGNALMTNLPQQVDEASQVPAEFEDYEVFINHYSSIYNVDPYLVKLIIQKESQFNPRAVSRSGAIGLMQLMPETARRLGVKNPFDPAQNIEGGIKFLRSLFDMFNGDLELTLAAYHAGPSLVKRLKRVPPIPETTAYVDYIISRYGGSIPKPFYFVITETGTPLLTNRPK</sequence>
<dbReference type="InterPro" id="IPR008258">
    <property type="entry name" value="Transglycosylase_SLT_dom_1"/>
</dbReference>
<dbReference type="InterPro" id="IPR023346">
    <property type="entry name" value="Lysozyme-like_dom_sf"/>
</dbReference>
<feature type="transmembrane region" description="Helical" evidence="2">
    <location>
        <begin position="15"/>
        <end position="34"/>
    </location>
</feature>
<dbReference type="PROSITE" id="PS00922">
    <property type="entry name" value="TRANSGLYCOSYLASE"/>
    <property type="match status" value="1"/>
</dbReference>
<dbReference type="CDD" id="cd00254">
    <property type="entry name" value="LT-like"/>
    <property type="match status" value="1"/>
</dbReference>
<proteinExistence type="inferred from homology"/>
<evidence type="ECO:0000256" key="1">
    <source>
        <dbReference type="ARBA" id="ARBA00007734"/>
    </source>
</evidence>
<dbReference type="GO" id="GO:0008933">
    <property type="term" value="F:peptidoglycan lytic transglycosylase activity"/>
    <property type="evidence" value="ECO:0007669"/>
    <property type="project" value="InterPro"/>
</dbReference>
<feature type="domain" description="Transglycosylase SLT" evidence="3">
    <location>
        <begin position="66"/>
        <end position="163"/>
    </location>
</feature>
<protein>
    <submittedName>
        <fullName evidence="4">Lytic transglycosylase domain-containing protein</fullName>
    </submittedName>
</protein>
<name>A0A7V1EHL2_UNCW3</name>
<dbReference type="InterPro" id="IPR000189">
    <property type="entry name" value="Transglyc_AS"/>
</dbReference>
<dbReference type="GO" id="GO:0000270">
    <property type="term" value="P:peptidoglycan metabolic process"/>
    <property type="evidence" value="ECO:0007669"/>
    <property type="project" value="InterPro"/>
</dbReference>
<dbReference type="AlphaFoldDB" id="A0A7V1EHL2"/>
<evidence type="ECO:0000313" key="4">
    <source>
        <dbReference type="EMBL" id="HDY58681.1"/>
    </source>
</evidence>
<comment type="caution">
    <text evidence="4">The sequence shown here is derived from an EMBL/GenBank/DDBJ whole genome shotgun (WGS) entry which is preliminary data.</text>
</comment>
<organism evidence="4">
    <name type="scientific">candidate division WOR-3 bacterium</name>
    <dbReference type="NCBI Taxonomy" id="2052148"/>
    <lineage>
        <taxon>Bacteria</taxon>
        <taxon>Bacteria division WOR-3</taxon>
    </lineage>
</organism>
<evidence type="ECO:0000259" key="3">
    <source>
        <dbReference type="Pfam" id="PF01464"/>
    </source>
</evidence>
<dbReference type="SUPFAM" id="SSF53955">
    <property type="entry name" value="Lysozyme-like"/>
    <property type="match status" value="1"/>
</dbReference>
<keyword evidence="2" id="KW-0812">Transmembrane</keyword>
<keyword evidence="2" id="KW-1133">Transmembrane helix</keyword>
<accession>A0A7V1EHL2</accession>
<dbReference type="Pfam" id="PF01464">
    <property type="entry name" value="SLT"/>
    <property type="match status" value="1"/>
</dbReference>
<reference evidence="4" key="1">
    <citation type="journal article" date="2020" name="mSystems">
        <title>Genome- and Community-Level Interaction Insights into Carbon Utilization and Element Cycling Functions of Hydrothermarchaeota in Hydrothermal Sediment.</title>
        <authorList>
            <person name="Zhou Z."/>
            <person name="Liu Y."/>
            <person name="Xu W."/>
            <person name="Pan J."/>
            <person name="Luo Z.H."/>
            <person name="Li M."/>
        </authorList>
    </citation>
    <scope>NUCLEOTIDE SEQUENCE [LARGE SCALE GENOMIC DNA]</scope>
    <source>
        <strain evidence="4">SpSt-258</strain>
    </source>
</reference>
<evidence type="ECO:0000256" key="2">
    <source>
        <dbReference type="SAM" id="Phobius"/>
    </source>
</evidence>